<reference evidence="2 3" key="1">
    <citation type="submission" date="2015-01" db="EMBL/GenBank/DDBJ databases">
        <authorList>
            <person name="Filippidou S."/>
            <person name="Jeanneret N."/>
            <person name="Russel-Delif L."/>
            <person name="Junier T."/>
            <person name="Wunderlin T."/>
            <person name="Molina V."/>
            <person name="Johnson S.L."/>
            <person name="Davenport K.W."/>
            <person name="Chain P.S."/>
            <person name="Dorador C."/>
            <person name="Junier P."/>
        </authorList>
    </citation>
    <scope>NUCLEOTIDE SEQUENCE [LARGE SCALE GENOMIC DNA]</scope>
    <source>
        <strain evidence="2 3">Et7/4</strain>
    </source>
</reference>
<dbReference type="Pfam" id="PF01476">
    <property type="entry name" value="LysM"/>
    <property type="match status" value="1"/>
</dbReference>
<dbReference type="PROSITE" id="PS51782">
    <property type="entry name" value="LYSM"/>
    <property type="match status" value="1"/>
</dbReference>
<sequence length="101" mass="11294">MGKTLLHYFLFSFLFALMLAGFVYAGSPIDKKEYVAITVAPGDTLWGLAKQYEQEHNMPPDEFIRWVMDVNHLLSPRLAAGERIVIPVLKSKQGGSVAVNQ</sequence>
<evidence type="ECO:0000259" key="1">
    <source>
        <dbReference type="PROSITE" id="PS51782"/>
    </source>
</evidence>
<dbReference type="Gene3D" id="3.10.350.10">
    <property type="entry name" value="LysM domain"/>
    <property type="match status" value="1"/>
</dbReference>
<evidence type="ECO:0000313" key="2">
    <source>
        <dbReference type="EMBL" id="KJE27224.1"/>
    </source>
</evidence>
<dbReference type="NCBIfam" id="NF010723">
    <property type="entry name" value="PRK14125.1"/>
    <property type="match status" value="1"/>
</dbReference>
<dbReference type="InterPro" id="IPR036779">
    <property type="entry name" value="LysM_dom_sf"/>
</dbReference>
<comment type="caution">
    <text evidence="2">The sequence shown here is derived from an EMBL/GenBank/DDBJ whole genome shotgun (WGS) entry which is preliminary data.</text>
</comment>
<name>A0A0D8BTC6_GEOKU</name>
<protein>
    <submittedName>
        <fullName evidence="2">LysM domain protein</fullName>
    </submittedName>
</protein>
<accession>A0A0D8BTC6</accession>
<dbReference type="RefSeq" id="WP_044731640.1">
    <property type="nucleotide sequence ID" value="NZ_JYBP01000003.1"/>
</dbReference>
<dbReference type="EMBL" id="JYBP01000003">
    <property type="protein sequence ID" value="KJE27224.1"/>
    <property type="molecule type" value="Genomic_DNA"/>
</dbReference>
<proteinExistence type="predicted"/>
<organism evidence="2 3">
    <name type="scientific">Geobacillus kaustophilus</name>
    <dbReference type="NCBI Taxonomy" id="1462"/>
    <lineage>
        <taxon>Bacteria</taxon>
        <taxon>Bacillati</taxon>
        <taxon>Bacillota</taxon>
        <taxon>Bacilli</taxon>
        <taxon>Bacillales</taxon>
        <taxon>Anoxybacillaceae</taxon>
        <taxon>Geobacillus</taxon>
        <taxon>Geobacillus thermoleovorans group</taxon>
    </lineage>
</organism>
<evidence type="ECO:0000313" key="3">
    <source>
        <dbReference type="Proteomes" id="UP000032522"/>
    </source>
</evidence>
<dbReference type="InterPro" id="IPR018392">
    <property type="entry name" value="LysM"/>
</dbReference>
<dbReference type="SUPFAM" id="SSF54106">
    <property type="entry name" value="LysM domain"/>
    <property type="match status" value="1"/>
</dbReference>
<dbReference type="Proteomes" id="UP000032522">
    <property type="component" value="Unassembled WGS sequence"/>
</dbReference>
<dbReference type="AlphaFoldDB" id="A0A0D8BTC6"/>
<dbReference type="OrthoDB" id="2679564at2"/>
<dbReference type="CDD" id="cd00118">
    <property type="entry name" value="LysM"/>
    <property type="match status" value="1"/>
</dbReference>
<dbReference type="PATRIC" id="fig|1462.6.peg.1966"/>
<gene>
    <name evidence="2" type="ORF">LG52_1741</name>
</gene>
<feature type="domain" description="LysM" evidence="1">
    <location>
        <begin position="35"/>
        <end position="86"/>
    </location>
</feature>